<feature type="transmembrane region" description="Helical" evidence="5">
    <location>
        <begin position="155"/>
        <end position="175"/>
    </location>
</feature>
<evidence type="ECO:0000256" key="4">
    <source>
        <dbReference type="ARBA" id="ARBA00023136"/>
    </source>
</evidence>
<dbReference type="AlphaFoldDB" id="A0A6C0F2Y8"/>
<reference evidence="6" key="1">
    <citation type="journal article" date="2020" name="Nature">
        <title>Giant virus diversity and host interactions through global metagenomics.</title>
        <authorList>
            <person name="Schulz F."/>
            <person name="Roux S."/>
            <person name="Paez-Espino D."/>
            <person name="Jungbluth S."/>
            <person name="Walsh D.A."/>
            <person name="Denef V.J."/>
            <person name="McMahon K.D."/>
            <person name="Konstantinidis K.T."/>
            <person name="Eloe-Fadrosh E.A."/>
            <person name="Kyrpides N.C."/>
            <person name="Woyke T."/>
        </authorList>
    </citation>
    <scope>NUCLEOTIDE SEQUENCE</scope>
    <source>
        <strain evidence="6">GVMAG-M-3300009182-46</strain>
    </source>
</reference>
<keyword evidence="3 5" id="KW-1133">Transmembrane helix</keyword>
<accession>A0A6C0F2Y8</accession>
<name>A0A6C0F2Y8_9ZZZZ</name>
<organism evidence="6">
    <name type="scientific">viral metagenome</name>
    <dbReference type="NCBI Taxonomy" id="1070528"/>
    <lineage>
        <taxon>unclassified sequences</taxon>
        <taxon>metagenomes</taxon>
        <taxon>organismal metagenomes</taxon>
    </lineage>
</organism>
<sequence length="240" mass="26880">MANSSLYNRFFGVQKGGGKRGYTDNLLDIVADKKQFLVLTFINLIFQLGITYYLMMKNTVGLDSKGNRSMMMTFMFIVQLVIIVVLSFVPMSPFLKFVLFCIFSATFGISLSVIKTEANVKIIRTAIVSTLAVFATTLSFGVFLVMFGIQLSVSVGFWLLMALLFLIVFQIASLFLGSYTMFAKGLTVLSLMIFSGFVVYDTNRILQRNYYGDFITASIDYYLDIINIFLDLLSVGGGRN</sequence>
<keyword evidence="2 5" id="KW-0812">Transmembrane</keyword>
<evidence type="ECO:0000256" key="5">
    <source>
        <dbReference type="SAM" id="Phobius"/>
    </source>
</evidence>
<dbReference type="Pfam" id="PF01027">
    <property type="entry name" value="Bax1-I"/>
    <property type="match status" value="1"/>
</dbReference>
<dbReference type="GO" id="GO:0016020">
    <property type="term" value="C:membrane"/>
    <property type="evidence" value="ECO:0007669"/>
    <property type="project" value="UniProtKB-SubCell"/>
</dbReference>
<feature type="transmembrane region" description="Helical" evidence="5">
    <location>
        <begin position="94"/>
        <end position="114"/>
    </location>
</feature>
<dbReference type="PANTHER" id="PTHR23291">
    <property type="entry name" value="BAX INHIBITOR-RELATED"/>
    <property type="match status" value="1"/>
</dbReference>
<feature type="transmembrane region" description="Helical" evidence="5">
    <location>
        <begin position="36"/>
        <end position="55"/>
    </location>
</feature>
<proteinExistence type="predicted"/>
<evidence type="ECO:0000256" key="2">
    <source>
        <dbReference type="ARBA" id="ARBA00022692"/>
    </source>
</evidence>
<comment type="subcellular location">
    <subcellularLocation>
        <location evidence="1">Membrane</location>
        <topology evidence="1">Multi-pass membrane protein</topology>
    </subcellularLocation>
</comment>
<keyword evidence="4 5" id="KW-0472">Membrane</keyword>
<dbReference type="EMBL" id="MN739027">
    <property type="protein sequence ID" value="QHT35888.1"/>
    <property type="molecule type" value="Genomic_DNA"/>
</dbReference>
<protein>
    <submittedName>
        <fullName evidence="6">Uncharacterized protein</fullName>
    </submittedName>
</protein>
<feature type="transmembrane region" description="Helical" evidence="5">
    <location>
        <begin position="126"/>
        <end position="149"/>
    </location>
</feature>
<dbReference type="InterPro" id="IPR006214">
    <property type="entry name" value="Bax_inhibitor_1-related"/>
</dbReference>
<feature type="transmembrane region" description="Helical" evidence="5">
    <location>
        <begin position="67"/>
        <end position="88"/>
    </location>
</feature>
<feature type="transmembrane region" description="Helical" evidence="5">
    <location>
        <begin position="182"/>
        <end position="200"/>
    </location>
</feature>
<evidence type="ECO:0000256" key="1">
    <source>
        <dbReference type="ARBA" id="ARBA00004141"/>
    </source>
</evidence>
<dbReference type="PANTHER" id="PTHR23291:SF50">
    <property type="entry name" value="PROTEIN LIFEGUARD 4"/>
    <property type="match status" value="1"/>
</dbReference>
<evidence type="ECO:0000256" key="3">
    <source>
        <dbReference type="ARBA" id="ARBA00022989"/>
    </source>
</evidence>
<evidence type="ECO:0000313" key="6">
    <source>
        <dbReference type="EMBL" id="QHT35888.1"/>
    </source>
</evidence>